<evidence type="ECO:0000313" key="3">
    <source>
        <dbReference type="Proteomes" id="UP000184212"/>
    </source>
</evidence>
<dbReference type="AlphaFoldDB" id="A0A1M5QZX4"/>
<evidence type="ECO:0000256" key="1">
    <source>
        <dbReference type="SAM" id="Phobius"/>
    </source>
</evidence>
<keyword evidence="1" id="KW-0472">Membrane</keyword>
<feature type="transmembrane region" description="Helical" evidence="1">
    <location>
        <begin position="332"/>
        <end position="353"/>
    </location>
</feature>
<dbReference type="EMBL" id="FQWQ01000002">
    <property type="protein sequence ID" value="SHH19416.1"/>
    <property type="molecule type" value="Genomic_DNA"/>
</dbReference>
<protein>
    <submittedName>
        <fullName evidence="2">Uncharacterized protein</fullName>
    </submittedName>
</protein>
<feature type="transmembrane region" description="Helical" evidence="1">
    <location>
        <begin position="365"/>
        <end position="390"/>
    </location>
</feature>
<reference evidence="2 3" key="1">
    <citation type="submission" date="2016-11" db="EMBL/GenBank/DDBJ databases">
        <authorList>
            <person name="Jaros S."/>
            <person name="Januszkiewicz K."/>
            <person name="Wedrychowicz H."/>
        </authorList>
    </citation>
    <scope>NUCLEOTIDE SEQUENCE [LARGE SCALE GENOMIC DNA]</scope>
    <source>
        <strain evidence="2 3">DSM 24574</strain>
    </source>
</reference>
<accession>A0A1M5QZX4</accession>
<evidence type="ECO:0000313" key="2">
    <source>
        <dbReference type="EMBL" id="SHH19416.1"/>
    </source>
</evidence>
<dbReference type="Proteomes" id="UP000184212">
    <property type="component" value="Unassembled WGS sequence"/>
</dbReference>
<keyword evidence="3" id="KW-1185">Reference proteome</keyword>
<name>A0A1M5QZX4_9BACT</name>
<gene>
    <name evidence="2" type="ORF">SAMN04488109_3106</name>
</gene>
<keyword evidence="1" id="KW-0812">Transmembrane</keyword>
<feature type="transmembrane region" description="Helical" evidence="1">
    <location>
        <begin position="289"/>
        <end position="311"/>
    </location>
</feature>
<organism evidence="2 3">
    <name type="scientific">Chryseolinea serpens</name>
    <dbReference type="NCBI Taxonomy" id="947013"/>
    <lineage>
        <taxon>Bacteria</taxon>
        <taxon>Pseudomonadati</taxon>
        <taxon>Bacteroidota</taxon>
        <taxon>Cytophagia</taxon>
        <taxon>Cytophagales</taxon>
        <taxon>Fulvivirgaceae</taxon>
        <taxon>Chryseolinea</taxon>
    </lineage>
</organism>
<proteinExistence type="predicted"/>
<keyword evidence="1" id="KW-1133">Transmembrane helix</keyword>
<sequence length="392" mass="46490">MIRYWILVNVLIQLISCDGYAQLRYETYADSLRLDSIFARTSPSNVIIRDGKIEFDNSDIHASFSDSVENMYVANFDNFDMIESHVKNLRFVRTKKGIGFSECKINSLSIVESINLQVSFDEYCIVDSAQIFGGDIAMVSSTARYLYFYESTIRHLDFVTLPRTLTFSNTEFTSEVLLSRWTTLPSNEVCILRIRSVEDLTKLRIDDYRKFCLDFDWYDFEYDEKVDIYTRLLKNFKSRNQTLNYEKLDKEFQAFKLKELGIFGHVLNGVTRFWWDYGYKKHQVLLRAFQLNIFFFLVNLFFYPILLSRGYQLQKFVEIDFELQKKFGHKKLLLFLARIPYVFLYTGYIFWGWKLDLHSIQIRNVLLFGFVLLQYLTGIVCLGYIFNLVVTK</sequence>